<dbReference type="Proteomes" id="UP001152320">
    <property type="component" value="Chromosome 22"/>
</dbReference>
<dbReference type="EMBL" id="JAIZAY010000022">
    <property type="protein sequence ID" value="KAJ8020845.1"/>
    <property type="molecule type" value="Genomic_DNA"/>
</dbReference>
<protein>
    <submittedName>
        <fullName evidence="1">Uncharacterized protein</fullName>
    </submittedName>
</protein>
<dbReference type="AlphaFoldDB" id="A0A9Q0YEE0"/>
<evidence type="ECO:0000313" key="1">
    <source>
        <dbReference type="EMBL" id="KAJ8020845.1"/>
    </source>
</evidence>
<gene>
    <name evidence="1" type="ORF">HOLleu_40546</name>
</gene>
<accession>A0A9Q0YEE0</accession>
<sequence>MVRAPVVKLVPEGRHHKGCCIAELSHIPLATPTDSDVRDREDCIQSNIASHRIDNAYDGQRRGRRPMLQKAHIVKKF</sequence>
<evidence type="ECO:0000313" key="2">
    <source>
        <dbReference type="Proteomes" id="UP001152320"/>
    </source>
</evidence>
<keyword evidence="2" id="KW-1185">Reference proteome</keyword>
<organism evidence="1 2">
    <name type="scientific">Holothuria leucospilota</name>
    <name type="common">Black long sea cucumber</name>
    <name type="synonym">Mertensiothuria leucospilota</name>
    <dbReference type="NCBI Taxonomy" id="206669"/>
    <lineage>
        <taxon>Eukaryota</taxon>
        <taxon>Metazoa</taxon>
        <taxon>Echinodermata</taxon>
        <taxon>Eleutherozoa</taxon>
        <taxon>Echinozoa</taxon>
        <taxon>Holothuroidea</taxon>
        <taxon>Aspidochirotacea</taxon>
        <taxon>Aspidochirotida</taxon>
        <taxon>Holothuriidae</taxon>
        <taxon>Holothuria</taxon>
    </lineage>
</organism>
<name>A0A9Q0YEE0_HOLLE</name>
<reference evidence="1" key="1">
    <citation type="submission" date="2021-10" db="EMBL/GenBank/DDBJ databases">
        <title>Tropical sea cucumber genome reveals ecological adaptation and Cuvierian tubules defense mechanism.</title>
        <authorList>
            <person name="Chen T."/>
        </authorList>
    </citation>
    <scope>NUCLEOTIDE SEQUENCE</scope>
    <source>
        <strain evidence="1">Nanhai2018</strain>
        <tissue evidence="1">Muscle</tissue>
    </source>
</reference>
<proteinExistence type="predicted"/>
<comment type="caution">
    <text evidence="1">The sequence shown here is derived from an EMBL/GenBank/DDBJ whole genome shotgun (WGS) entry which is preliminary data.</text>
</comment>